<dbReference type="Pfam" id="PF08291">
    <property type="entry name" value="Peptidase_M15_3"/>
    <property type="match status" value="1"/>
</dbReference>
<dbReference type="EMBL" id="CP046640">
    <property type="protein sequence ID" value="QTM00108.1"/>
    <property type="molecule type" value="Genomic_DNA"/>
</dbReference>
<dbReference type="SUPFAM" id="SSF55166">
    <property type="entry name" value="Hedgehog/DD-peptidase"/>
    <property type="match status" value="1"/>
</dbReference>
<dbReference type="Proteomes" id="UP000665020">
    <property type="component" value="Chromosome"/>
</dbReference>
<proteinExistence type="predicted"/>
<organism evidence="2 3">
    <name type="scientific">Iocasia fonsfrigidae</name>
    <dbReference type="NCBI Taxonomy" id="2682810"/>
    <lineage>
        <taxon>Bacteria</taxon>
        <taxon>Bacillati</taxon>
        <taxon>Bacillota</taxon>
        <taxon>Clostridia</taxon>
        <taxon>Halanaerobiales</taxon>
        <taxon>Halanaerobiaceae</taxon>
        <taxon>Iocasia</taxon>
    </lineage>
</organism>
<evidence type="ECO:0000313" key="2">
    <source>
        <dbReference type="EMBL" id="QTM00108.1"/>
    </source>
</evidence>
<reference evidence="2" key="1">
    <citation type="submission" date="2019-12" db="EMBL/GenBank/DDBJ databases">
        <authorList>
            <person name="zhang j."/>
            <person name="sun C.M."/>
        </authorList>
    </citation>
    <scope>NUCLEOTIDE SEQUENCE</scope>
    <source>
        <strain evidence="2">NS-1</strain>
    </source>
</reference>
<dbReference type="InterPro" id="IPR013230">
    <property type="entry name" value="Peptidase_M15A_C"/>
</dbReference>
<dbReference type="Gene3D" id="3.30.1380.10">
    <property type="match status" value="1"/>
</dbReference>
<sequence>MINNIKISKNFYLSEFECKDGSHQVVVDSELIDKLQKLRDYLGQAIVINSAYRNESHNKSVGGSPNSQHLKGKAVDLRRIEGLTIDEMVAIAEDAGFSGIGKYNWGIHIDVRENKARWDMRG</sequence>
<name>A0A8A7KMN0_9FIRM</name>
<dbReference type="AlphaFoldDB" id="A0A8A7KMN0"/>
<evidence type="ECO:0000259" key="1">
    <source>
        <dbReference type="Pfam" id="PF08291"/>
    </source>
</evidence>
<protein>
    <submittedName>
        <fullName evidence="2">DUF882 domain-containing protein</fullName>
    </submittedName>
</protein>
<feature type="domain" description="Peptidase M15A C-terminal" evidence="1">
    <location>
        <begin position="10"/>
        <end position="110"/>
    </location>
</feature>
<dbReference type="InterPro" id="IPR009045">
    <property type="entry name" value="Zn_M74/Hedgehog-like"/>
</dbReference>
<gene>
    <name evidence="2" type="ORF">GM661_18625</name>
</gene>
<accession>A0A8A7KMN0</accession>
<evidence type="ECO:0000313" key="3">
    <source>
        <dbReference type="Proteomes" id="UP000665020"/>
    </source>
</evidence>
<keyword evidence="3" id="KW-1185">Reference proteome</keyword>
<dbReference type="KEGG" id="ifn:GM661_18625"/>